<accession>A0A369P1G5</accession>
<dbReference type="EMBL" id="PPUT01000005">
    <property type="protein sequence ID" value="RDC45951.1"/>
    <property type="molecule type" value="Genomic_DNA"/>
</dbReference>
<protein>
    <submittedName>
        <fullName evidence="1">HAD family hydrolase</fullName>
    </submittedName>
</protein>
<dbReference type="GO" id="GO:0006281">
    <property type="term" value="P:DNA repair"/>
    <property type="evidence" value="ECO:0007669"/>
    <property type="project" value="TreeGrafter"/>
</dbReference>
<dbReference type="InterPro" id="IPR023214">
    <property type="entry name" value="HAD_sf"/>
</dbReference>
<dbReference type="InterPro" id="IPR050155">
    <property type="entry name" value="HAD-like_hydrolase_sf"/>
</dbReference>
<dbReference type="SFLD" id="SFLDG01129">
    <property type="entry name" value="C1.5:_HAD__Beta-PGM__Phosphata"/>
    <property type="match status" value="1"/>
</dbReference>
<dbReference type="AlphaFoldDB" id="A0A369P1G5"/>
<comment type="caution">
    <text evidence="1">The sequence shown here is derived from an EMBL/GenBank/DDBJ whole genome shotgun (WGS) entry which is preliminary data.</text>
</comment>
<organism evidence="1 2">
    <name type="scientific">Adlercreutzia equolifaciens subsp. celatus</name>
    <dbReference type="NCBI Taxonomy" id="394340"/>
    <lineage>
        <taxon>Bacteria</taxon>
        <taxon>Bacillati</taxon>
        <taxon>Actinomycetota</taxon>
        <taxon>Coriobacteriia</taxon>
        <taxon>Eggerthellales</taxon>
        <taxon>Eggerthellaceae</taxon>
        <taxon>Adlercreutzia</taxon>
    </lineage>
</organism>
<dbReference type="SUPFAM" id="SSF56784">
    <property type="entry name" value="HAD-like"/>
    <property type="match status" value="1"/>
</dbReference>
<dbReference type="Gene3D" id="1.10.150.240">
    <property type="entry name" value="Putative phosphatase, domain 2"/>
    <property type="match status" value="1"/>
</dbReference>
<sequence length="216" mass="23200">MNDIQGVLFDADGTLIDTYDIILTSMRYAVNDVLGCSLDDAELMAGVGTPLYDQMLHFTGGDAARATEITQIYRDHNDGVHDARIRAFGDTKAALERFQAAGIPMGVVTSKRHAMAQRGLEMSGIADHFQCLIGHDDWPEHKPAPGPILRGCELLGVAPECSLYVGDSPFDIQAGNAAGCATAAALWGMFPREALAAERPTFMCDSLTELADRLGI</sequence>
<dbReference type="InterPro" id="IPR041492">
    <property type="entry name" value="HAD_2"/>
</dbReference>
<dbReference type="PANTHER" id="PTHR43434:SF26">
    <property type="entry name" value="PYROPHOSPHATASE PPAX"/>
    <property type="match status" value="1"/>
</dbReference>
<reference evidence="1 2" key="1">
    <citation type="journal article" date="2018" name="Elife">
        <title>Discovery and characterization of a prevalent human gut bacterial enzyme sufficient for the inactivation of a family of plant toxins.</title>
        <authorList>
            <person name="Koppel N."/>
            <person name="Bisanz J.E."/>
            <person name="Pandelia M.E."/>
            <person name="Turnbaugh P.J."/>
            <person name="Balskus E.P."/>
        </authorList>
    </citation>
    <scope>NUCLEOTIDE SEQUENCE [LARGE SCALE GENOMIC DNA]</scope>
    <source>
        <strain evidence="1 2">OB21 GAM 11</strain>
    </source>
</reference>
<dbReference type="Gene3D" id="3.40.50.1000">
    <property type="entry name" value="HAD superfamily/HAD-like"/>
    <property type="match status" value="1"/>
</dbReference>
<dbReference type="NCBIfam" id="TIGR01549">
    <property type="entry name" value="HAD-SF-IA-v1"/>
    <property type="match status" value="1"/>
</dbReference>
<dbReference type="Proteomes" id="UP000253805">
    <property type="component" value="Unassembled WGS sequence"/>
</dbReference>
<gene>
    <name evidence="1" type="ORF">C1850_02830</name>
</gene>
<keyword evidence="1" id="KW-0378">Hydrolase</keyword>
<dbReference type="SFLD" id="SFLDS00003">
    <property type="entry name" value="Haloacid_Dehalogenase"/>
    <property type="match status" value="1"/>
</dbReference>
<dbReference type="RefSeq" id="WP_114548527.1">
    <property type="nucleotide sequence ID" value="NZ_PPUT01000005.1"/>
</dbReference>
<dbReference type="Pfam" id="PF13419">
    <property type="entry name" value="HAD_2"/>
    <property type="match status" value="1"/>
</dbReference>
<name>A0A369P1G5_9ACTN</name>
<dbReference type="InterPro" id="IPR036412">
    <property type="entry name" value="HAD-like_sf"/>
</dbReference>
<dbReference type="SFLD" id="SFLDG01135">
    <property type="entry name" value="C1.5.6:_HAD__Beta-PGM__Phospha"/>
    <property type="match status" value="1"/>
</dbReference>
<proteinExistence type="predicted"/>
<dbReference type="InterPro" id="IPR023198">
    <property type="entry name" value="PGP-like_dom2"/>
</dbReference>
<dbReference type="PANTHER" id="PTHR43434">
    <property type="entry name" value="PHOSPHOGLYCOLATE PHOSPHATASE"/>
    <property type="match status" value="1"/>
</dbReference>
<evidence type="ECO:0000313" key="2">
    <source>
        <dbReference type="Proteomes" id="UP000253805"/>
    </source>
</evidence>
<dbReference type="InterPro" id="IPR006439">
    <property type="entry name" value="HAD-SF_hydro_IA"/>
</dbReference>
<dbReference type="GO" id="GO:0008967">
    <property type="term" value="F:phosphoglycolate phosphatase activity"/>
    <property type="evidence" value="ECO:0007669"/>
    <property type="project" value="TreeGrafter"/>
</dbReference>
<evidence type="ECO:0000313" key="1">
    <source>
        <dbReference type="EMBL" id="RDC45951.1"/>
    </source>
</evidence>
<dbReference type="GO" id="GO:0005829">
    <property type="term" value="C:cytosol"/>
    <property type="evidence" value="ECO:0007669"/>
    <property type="project" value="TreeGrafter"/>
</dbReference>